<accession>A0AAD5PKI8</accession>
<evidence type="ECO:0000313" key="3">
    <source>
        <dbReference type="Proteomes" id="UP001209540"/>
    </source>
</evidence>
<keyword evidence="3" id="KW-1185">Reference proteome</keyword>
<evidence type="ECO:0000313" key="2">
    <source>
        <dbReference type="EMBL" id="KAI9278353.1"/>
    </source>
</evidence>
<dbReference type="InterPro" id="IPR039599">
    <property type="entry name" value="RBM48"/>
</dbReference>
<dbReference type="Proteomes" id="UP001209540">
    <property type="component" value="Unassembled WGS sequence"/>
</dbReference>
<evidence type="ECO:0000256" key="1">
    <source>
        <dbReference type="SAM" id="MobiDB-lite"/>
    </source>
</evidence>
<feature type="compositionally biased region" description="Low complexity" evidence="1">
    <location>
        <begin position="176"/>
        <end position="186"/>
    </location>
</feature>
<name>A0AAD5PKI8_9FUNG</name>
<proteinExistence type="predicted"/>
<comment type="caution">
    <text evidence="2">The sequence shown here is derived from an EMBL/GenBank/DDBJ whole genome shotgun (WGS) entry which is preliminary data.</text>
</comment>
<reference evidence="2" key="2">
    <citation type="submission" date="2023-02" db="EMBL/GenBank/DDBJ databases">
        <authorList>
            <consortium name="DOE Joint Genome Institute"/>
            <person name="Mondo S.J."/>
            <person name="Chang Y."/>
            <person name="Wang Y."/>
            <person name="Ahrendt S."/>
            <person name="Andreopoulos W."/>
            <person name="Barry K."/>
            <person name="Beard J."/>
            <person name="Benny G.L."/>
            <person name="Blankenship S."/>
            <person name="Bonito G."/>
            <person name="Cuomo C."/>
            <person name="Desiro A."/>
            <person name="Gervers K.A."/>
            <person name="Hundley H."/>
            <person name="Kuo A."/>
            <person name="LaButti K."/>
            <person name="Lang B.F."/>
            <person name="Lipzen A."/>
            <person name="O'Donnell K."/>
            <person name="Pangilinan J."/>
            <person name="Reynolds N."/>
            <person name="Sandor L."/>
            <person name="Smith M.W."/>
            <person name="Tsang A."/>
            <person name="Grigoriev I.V."/>
            <person name="Stajich J.E."/>
            <person name="Spatafora J.W."/>
        </authorList>
    </citation>
    <scope>NUCLEOTIDE SEQUENCE</scope>
    <source>
        <strain evidence="2">RSA 2281</strain>
    </source>
</reference>
<feature type="region of interest" description="Disordered" evidence="1">
    <location>
        <begin position="122"/>
        <end position="212"/>
    </location>
</feature>
<gene>
    <name evidence="2" type="ORF">BDA99DRAFT_554001</name>
</gene>
<feature type="compositionally biased region" description="Basic and acidic residues" evidence="1">
    <location>
        <begin position="122"/>
        <end position="132"/>
    </location>
</feature>
<dbReference type="EMBL" id="JAIXMP010000001">
    <property type="protein sequence ID" value="KAI9278353.1"/>
    <property type="molecule type" value="Genomic_DNA"/>
</dbReference>
<feature type="compositionally biased region" description="Basic residues" evidence="1">
    <location>
        <begin position="140"/>
        <end position="149"/>
    </location>
</feature>
<protein>
    <submittedName>
        <fullName evidence="2">Uncharacterized protein</fullName>
    </submittedName>
</protein>
<dbReference type="AlphaFoldDB" id="A0AAD5PKI8"/>
<dbReference type="PANTHER" id="PTHR20957:SF0">
    <property type="entry name" value="RNA-BINDING PROTEIN 48"/>
    <property type="match status" value="1"/>
</dbReference>
<dbReference type="GO" id="GO:0005654">
    <property type="term" value="C:nucleoplasm"/>
    <property type="evidence" value="ECO:0007669"/>
    <property type="project" value="TreeGrafter"/>
</dbReference>
<organism evidence="2 3">
    <name type="scientific">Phascolomyces articulosus</name>
    <dbReference type="NCBI Taxonomy" id="60185"/>
    <lineage>
        <taxon>Eukaryota</taxon>
        <taxon>Fungi</taxon>
        <taxon>Fungi incertae sedis</taxon>
        <taxon>Mucoromycota</taxon>
        <taxon>Mucoromycotina</taxon>
        <taxon>Mucoromycetes</taxon>
        <taxon>Mucorales</taxon>
        <taxon>Lichtheimiaceae</taxon>
        <taxon>Phascolomyces</taxon>
    </lineage>
</organism>
<sequence>MALNRPEYRDPKTLRAVKVYTIAQESRYLIIENVPALGVVDNLLSTCQSILKRHANDNTNERIETHGVLDNHHASDEFHDVIWIAFSTATAARKIKQQLDDRPFFTNILRVSYAPEYETADDVRNKLQERRRSPLATWQPKKKKRKRQKNQSSPSMNAVSTPVVQPQPLIGPMKPSSSSSSFTTSTIKNLDGGVVAQHNDDDNKAKKKRRRI</sequence>
<dbReference type="PANTHER" id="PTHR20957">
    <property type="entry name" value="RNA-BINDING PROTEIN 48"/>
    <property type="match status" value="1"/>
</dbReference>
<reference evidence="2" key="1">
    <citation type="journal article" date="2022" name="IScience">
        <title>Evolution of zygomycete secretomes and the origins of terrestrial fungal ecologies.</title>
        <authorList>
            <person name="Chang Y."/>
            <person name="Wang Y."/>
            <person name="Mondo S."/>
            <person name="Ahrendt S."/>
            <person name="Andreopoulos W."/>
            <person name="Barry K."/>
            <person name="Beard J."/>
            <person name="Benny G.L."/>
            <person name="Blankenship S."/>
            <person name="Bonito G."/>
            <person name="Cuomo C."/>
            <person name="Desiro A."/>
            <person name="Gervers K.A."/>
            <person name="Hundley H."/>
            <person name="Kuo A."/>
            <person name="LaButti K."/>
            <person name="Lang B.F."/>
            <person name="Lipzen A."/>
            <person name="O'Donnell K."/>
            <person name="Pangilinan J."/>
            <person name="Reynolds N."/>
            <person name="Sandor L."/>
            <person name="Smith M.E."/>
            <person name="Tsang A."/>
            <person name="Grigoriev I.V."/>
            <person name="Stajich J.E."/>
            <person name="Spatafora J.W."/>
        </authorList>
    </citation>
    <scope>NUCLEOTIDE SEQUENCE</scope>
    <source>
        <strain evidence="2">RSA 2281</strain>
    </source>
</reference>